<protein>
    <submittedName>
        <fullName evidence="2">Uncharacterized protein</fullName>
    </submittedName>
</protein>
<proteinExistence type="predicted"/>
<dbReference type="Proteomes" id="UP000887565">
    <property type="component" value="Unplaced"/>
</dbReference>
<dbReference type="WBParaSite" id="nRc.2.0.1.t47330-RA">
    <property type="protein sequence ID" value="nRc.2.0.1.t47330-RA"/>
    <property type="gene ID" value="nRc.2.0.1.g47330"/>
</dbReference>
<evidence type="ECO:0000313" key="1">
    <source>
        <dbReference type="Proteomes" id="UP000887565"/>
    </source>
</evidence>
<evidence type="ECO:0000313" key="2">
    <source>
        <dbReference type="WBParaSite" id="nRc.2.0.1.t47330-RA"/>
    </source>
</evidence>
<keyword evidence="1" id="KW-1185">Reference proteome</keyword>
<reference evidence="2" key="1">
    <citation type="submission" date="2022-11" db="UniProtKB">
        <authorList>
            <consortium name="WormBaseParasite"/>
        </authorList>
    </citation>
    <scope>IDENTIFICATION</scope>
</reference>
<name>A0A915L886_ROMCU</name>
<dbReference type="AlphaFoldDB" id="A0A915L886"/>
<sequence>MDTRCKCIFFVKVSSNSSCKRLFISRISPADWSILTKSNIFFKLWGKRCSGELVAPVAVVIVKFVGVEDVDADILITARNKNLSNASNQIVIVAFDYCNGRFAVVVANL</sequence>
<organism evidence="1 2">
    <name type="scientific">Romanomermis culicivorax</name>
    <name type="common">Nematode worm</name>
    <dbReference type="NCBI Taxonomy" id="13658"/>
    <lineage>
        <taxon>Eukaryota</taxon>
        <taxon>Metazoa</taxon>
        <taxon>Ecdysozoa</taxon>
        <taxon>Nematoda</taxon>
        <taxon>Enoplea</taxon>
        <taxon>Dorylaimia</taxon>
        <taxon>Mermithida</taxon>
        <taxon>Mermithoidea</taxon>
        <taxon>Mermithidae</taxon>
        <taxon>Romanomermis</taxon>
    </lineage>
</organism>
<accession>A0A915L886</accession>